<dbReference type="Proteomes" id="UP000717996">
    <property type="component" value="Unassembled WGS sequence"/>
</dbReference>
<evidence type="ECO:0000256" key="5">
    <source>
        <dbReference type="ARBA" id="ARBA00022490"/>
    </source>
</evidence>
<organism evidence="8 9">
    <name type="scientific">Rhizopus oryzae</name>
    <name type="common">Mucormycosis agent</name>
    <name type="synonym">Rhizopus arrhizus var. delemar</name>
    <dbReference type="NCBI Taxonomy" id="64495"/>
    <lineage>
        <taxon>Eukaryota</taxon>
        <taxon>Fungi</taxon>
        <taxon>Fungi incertae sedis</taxon>
        <taxon>Mucoromycota</taxon>
        <taxon>Mucoromycotina</taxon>
        <taxon>Mucoromycetes</taxon>
        <taxon>Mucorales</taxon>
        <taxon>Mucorineae</taxon>
        <taxon>Rhizopodaceae</taxon>
        <taxon>Rhizopus</taxon>
    </lineage>
</organism>
<dbReference type="Pfam" id="PF12554">
    <property type="entry name" value="MOZART1"/>
    <property type="match status" value="1"/>
</dbReference>
<evidence type="ECO:0000256" key="3">
    <source>
        <dbReference type="ARBA" id="ARBA00011015"/>
    </source>
</evidence>
<keyword evidence="6" id="KW-0206">Cytoskeleton</keyword>
<sequence length="66" mass="7406">MEPTRNLEVKETIDILHEMATILNTGLDRDTVALCISLCERGANPEALATVIKDLQERQATKKRNN</sequence>
<dbReference type="EMBL" id="JAANIT010000710">
    <property type="protein sequence ID" value="KAG1545110.1"/>
    <property type="molecule type" value="Genomic_DNA"/>
</dbReference>
<evidence type="ECO:0000256" key="7">
    <source>
        <dbReference type="ARBA" id="ARBA00029810"/>
    </source>
</evidence>
<dbReference type="GO" id="GO:0000931">
    <property type="term" value="C:gamma-tubulin ring complex"/>
    <property type="evidence" value="ECO:0007669"/>
    <property type="project" value="InterPro"/>
</dbReference>
<evidence type="ECO:0000256" key="2">
    <source>
        <dbReference type="ARBA" id="ARBA00004267"/>
    </source>
</evidence>
<dbReference type="GO" id="GO:0005819">
    <property type="term" value="C:spindle"/>
    <property type="evidence" value="ECO:0007669"/>
    <property type="project" value="TreeGrafter"/>
</dbReference>
<dbReference type="PANTHER" id="PTHR28520">
    <property type="entry name" value="MITOTIC-SPINDLE ORGANIZING PROTEIN 1"/>
    <property type="match status" value="1"/>
</dbReference>
<comment type="caution">
    <text evidence="8">The sequence shown here is derived from an EMBL/GenBank/DDBJ whole genome shotgun (WGS) entry which is preliminary data.</text>
</comment>
<proteinExistence type="inferred from homology"/>
<evidence type="ECO:0000256" key="1">
    <source>
        <dbReference type="ARBA" id="ARBA00003060"/>
    </source>
</evidence>
<evidence type="ECO:0000256" key="6">
    <source>
        <dbReference type="ARBA" id="ARBA00023212"/>
    </source>
</evidence>
<reference evidence="8" key="1">
    <citation type="journal article" date="2020" name="Microb. Genom.">
        <title>Genetic diversity of clinical and environmental Mucorales isolates obtained from an investigation of mucormycosis cases among solid organ transplant recipients.</title>
        <authorList>
            <person name="Nguyen M.H."/>
            <person name="Kaul D."/>
            <person name="Muto C."/>
            <person name="Cheng S.J."/>
            <person name="Richter R.A."/>
            <person name="Bruno V.M."/>
            <person name="Liu G."/>
            <person name="Beyhan S."/>
            <person name="Sundermann A.J."/>
            <person name="Mounaud S."/>
            <person name="Pasculle A.W."/>
            <person name="Nierman W.C."/>
            <person name="Driscoll E."/>
            <person name="Cumbie R."/>
            <person name="Clancy C.J."/>
            <person name="Dupont C.L."/>
        </authorList>
    </citation>
    <scope>NUCLEOTIDE SEQUENCE</scope>
    <source>
        <strain evidence="8">GL16</strain>
    </source>
</reference>
<dbReference type="GO" id="GO:0031021">
    <property type="term" value="C:interphase microtubule organizing center"/>
    <property type="evidence" value="ECO:0007669"/>
    <property type="project" value="TreeGrafter"/>
</dbReference>
<dbReference type="GO" id="GO:0090307">
    <property type="term" value="P:mitotic spindle assembly"/>
    <property type="evidence" value="ECO:0007669"/>
    <property type="project" value="TreeGrafter"/>
</dbReference>
<dbReference type="OrthoDB" id="48571at2759"/>
<accession>A0A9P6YDC6</accession>
<protein>
    <recommendedName>
        <fullName evidence="4">Mitotic-spindle organizing protein 1</fullName>
    </recommendedName>
    <alternativeName>
        <fullName evidence="7">Mitotic-spindle organizing protein associated with a ring of gamma-tubulin 1</fullName>
    </alternativeName>
</protein>
<dbReference type="GO" id="GO:0051415">
    <property type="term" value="P:microtubule nucleation by interphase microtubule organizing center"/>
    <property type="evidence" value="ECO:0007669"/>
    <property type="project" value="TreeGrafter"/>
</dbReference>
<dbReference type="GO" id="GO:0033566">
    <property type="term" value="P:gamma-tubulin complex localization"/>
    <property type="evidence" value="ECO:0007669"/>
    <property type="project" value="InterPro"/>
</dbReference>
<comment type="function">
    <text evidence="1">Required for gamma-tubulin complex recruitment to the microtubule organizing center (MTOC).</text>
</comment>
<keyword evidence="5" id="KW-0963">Cytoplasm</keyword>
<dbReference type="InterPro" id="IPR022214">
    <property type="entry name" value="MZT1"/>
</dbReference>
<evidence type="ECO:0000313" key="9">
    <source>
        <dbReference type="Proteomes" id="UP000717996"/>
    </source>
</evidence>
<dbReference type="PANTHER" id="PTHR28520:SF2">
    <property type="entry name" value="MITOTIC-SPINDLE ORGANIZING PROTEIN 1"/>
    <property type="match status" value="1"/>
</dbReference>
<comment type="subcellular location">
    <subcellularLocation>
        <location evidence="2">Cytoplasm</location>
        <location evidence="2">Cytoskeleton</location>
        <location evidence="2">Microtubule organizing center</location>
    </subcellularLocation>
</comment>
<evidence type="ECO:0000313" key="8">
    <source>
        <dbReference type="EMBL" id="KAG1545110.1"/>
    </source>
</evidence>
<evidence type="ECO:0000256" key="4">
    <source>
        <dbReference type="ARBA" id="ARBA00016992"/>
    </source>
</evidence>
<dbReference type="AlphaFoldDB" id="A0A9P6YDC6"/>
<name>A0A9P6YDC6_RHIOR</name>
<gene>
    <name evidence="8" type="ORF">G6F51_005659</name>
</gene>
<comment type="similarity">
    <text evidence="3">Belongs to the MOZART1 family.</text>
</comment>